<sequence length="120" mass="14256">MRKFKFKIWDKEKKRFYISENPYPEQSCKVKDKFISLEFTGLKDKNGREIFEGDIISINNEKTSIKLPVKFGRYSFEKFIGECGEITDATELYGFYVENEYLYIQMLKENVIVTGNIFCI</sequence>
<evidence type="ECO:0000313" key="3">
    <source>
        <dbReference type="Proteomes" id="UP000093954"/>
    </source>
</evidence>
<evidence type="ECO:0000259" key="1">
    <source>
        <dbReference type="Pfam" id="PF09643"/>
    </source>
</evidence>
<evidence type="ECO:0000313" key="2">
    <source>
        <dbReference type="EMBL" id="OBR94987.1"/>
    </source>
</evidence>
<dbReference type="Gene3D" id="2.30.30.290">
    <property type="entry name" value="YopX-like domains"/>
    <property type="match status" value="1"/>
</dbReference>
<gene>
    <name evidence="2" type="ORF">CLRAG_13250</name>
</gene>
<dbReference type="InterPro" id="IPR019096">
    <property type="entry name" value="YopX_protein"/>
</dbReference>
<protein>
    <submittedName>
        <fullName evidence="2">YopX protein</fullName>
    </submittedName>
</protein>
<accession>A0A1A6AY53</accession>
<dbReference type="Pfam" id="PF09643">
    <property type="entry name" value="YopX"/>
    <property type="match status" value="1"/>
</dbReference>
<dbReference type="PATRIC" id="fig|1353534.3.peg.1345"/>
<dbReference type="EMBL" id="LROS01000011">
    <property type="protein sequence ID" value="OBR94987.1"/>
    <property type="molecule type" value="Genomic_DNA"/>
</dbReference>
<organism evidence="2 3">
    <name type="scientific">Clostridium ragsdalei P11</name>
    <dbReference type="NCBI Taxonomy" id="1353534"/>
    <lineage>
        <taxon>Bacteria</taxon>
        <taxon>Bacillati</taxon>
        <taxon>Bacillota</taxon>
        <taxon>Clostridia</taxon>
        <taxon>Eubacteriales</taxon>
        <taxon>Clostridiaceae</taxon>
        <taxon>Clostridium</taxon>
    </lineage>
</organism>
<dbReference type="SUPFAM" id="SSF159006">
    <property type="entry name" value="YopX-like"/>
    <property type="match status" value="1"/>
</dbReference>
<feature type="domain" description="YopX protein" evidence="1">
    <location>
        <begin position="28"/>
        <end position="99"/>
    </location>
</feature>
<dbReference type="RefSeq" id="WP_065077648.1">
    <property type="nucleotide sequence ID" value="NZ_LROS01000011.1"/>
</dbReference>
<dbReference type="AlphaFoldDB" id="A0A1A6AY53"/>
<comment type="caution">
    <text evidence="2">The sequence shown here is derived from an EMBL/GenBank/DDBJ whole genome shotgun (WGS) entry which is preliminary data.</text>
</comment>
<keyword evidence="3" id="KW-1185">Reference proteome</keyword>
<proteinExistence type="predicted"/>
<name>A0A1A6AY53_9CLOT</name>
<reference evidence="2 3" key="1">
    <citation type="journal article" date="2012" name="Front. Microbiol.">
        <title>Draft Genome Sequence of the Virulent Strain 01-B526 of the Fish Pathogen Aeromonas salmonicida.</title>
        <authorList>
            <person name="Charette S.J."/>
            <person name="Brochu F."/>
            <person name="Boyle B."/>
            <person name="Filion G."/>
            <person name="Tanaka K.H."/>
            <person name="Derome N."/>
        </authorList>
    </citation>
    <scope>NUCLEOTIDE SEQUENCE [LARGE SCALE GENOMIC DNA]</scope>
    <source>
        <strain evidence="2 3">P11</strain>
    </source>
</reference>
<dbReference type="InterPro" id="IPR023385">
    <property type="entry name" value="YopX-like_C"/>
</dbReference>
<dbReference type="Proteomes" id="UP000093954">
    <property type="component" value="Unassembled WGS sequence"/>
</dbReference>